<protein>
    <submittedName>
        <fullName evidence="1">Uncharacterized protein</fullName>
    </submittedName>
</protein>
<name>A0ABD5ZLC4_9EURY</name>
<evidence type="ECO:0000313" key="2">
    <source>
        <dbReference type="Proteomes" id="UP001596398"/>
    </source>
</evidence>
<sequence>MRFKVVPPVPESLDRVEAVWRGVPIVPDAEESCCRRLMRDADVPAQDTAKEWLTFSRALGLAEEGPRGYARVRDGYDPDAFPARFREGVYAADETLAVLADADEPLSPDEVFDRLRDRVPAWERARSTDWQDTWRERVGRILDWAVLLGLAAERDGGYVRA</sequence>
<dbReference type="AlphaFoldDB" id="A0ABD5ZLC4"/>
<reference evidence="1 2" key="1">
    <citation type="journal article" date="2019" name="Int. J. Syst. Evol. Microbiol.">
        <title>The Global Catalogue of Microorganisms (GCM) 10K type strain sequencing project: providing services to taxonomists for standard genome sequencing and annotation.</title>
        <authorList>
            <consortium name="The Broad Institute Genomics Platform"/>
            <consortium name="The Broad Institute Genome Sequencing Center for Infectious Disease"/>
            <person name="Wu L."/>
            <person name="Ma J."/>
        </authorList>
    </citation>
    <scope>NUCLEOTIDE SEQUENCE [LARGE SCALE GENOMIC DNA]</scope>
    <source>
        <strain evidence="1 2">DT85</strain>
    </source>
</reference>
<dbReference type="Pfam" id="PF25947">
    <property type="entry name" value="WHD_halo_double"/>
    <property type="match status" value="1"/>
</dbReference>
<organism evidence="1 2">
    <name type="scientific">Halosegnis marinus</name>
    <dbReference type="NCBI Taxonomy" id="3034023"/>
    <lineage>
        <taxon>Archaea</taxon>
        <taxon>Methanobacteriati</taxon>
        <taxon>Methanobacteriota</taxon>
        <taxon>Stenosarchaea group</taxon>
        <taxon>Halobacteria</taxon>
        <taxon>Halobacteriales</taxon>
        <taxon>Natronomonadaceae</taxon>
        <taxon>Halosegnis</taxon>
    </lineage>
</organism>
<dbReference type="RefSeq" id="WP_276235211.1">
    <property type="nucleotide sequence ID" value="NZ_CP119802.1"/>
</dbReference>
<proteinExistence type="predicted"/>
<dbReference type="EMBL" id="JBHTAP010000001">
    <property type="protein sequence ID" value="MFC7234210.1"/>
    <property type="molecule type" value="Genomic_DNA"/>
</dbReference>
<comment type="caution">
    <text evidence="1">The sequence shown here is derived from an EMBL/GenBank/DDBJ whole genome shotgun (WGS) entry which is preliminary data.</text>
</comment>
<dbReference type="GeneID" id="79265875"/>
<gene>
    <name evidence="1" type="ORF">ACFQJ4_02650</name>
</gene>
<keyword evidence="2" id="KW-1185">Reference proteome</keyword>
<accession>A0ABD5ZLC4</accession>
<dbReference type="InterPro" id="IPR058821">
    <property type="entry name" value="Double_WHD-containing_halo"/>
</dbReference>
<evidence type="ECO:0000313" key="1">
    <source>
        <dbReference type="EMBL" id="MFC7234210.1"/>
    </source>
</evidence>
<dbReference type="Proteomes" id="UP001596398">
    <property type="component" value="Unassembled WGS sequence"/>
</dbReference>